<organism evidence="2 3">
    <name type="scientific">Amycolatopsis pigmentata</name>
    <dbReference type="NCBI Taxonomy" id="450801"/>
    <lineage>
        <taxon>Bacteria</taxon>
        <taxon>Bacillati</taxon>
        <taxon>Actinomycetota</taxon>
        <taxon>Actinomycetes</taxon>
        <taxon>Pseudonocardiales</taxon>
        <taxon>Pseudonocardiaceae</taxon>
        <taxon>Amycolatopsis</taxon>
    </lineage>
</organism>
<comment type="caution">
    <text evidence="2">The sequence shown here is derived from an EMBL/GenBank/DDBJ whole genome shotgun (WGS) entry which is preliminary data.</text>
</comment>
<feature type="region of interest" description="Disordered" evidence="1">
    <location>
        <begin position="98"/>
        <end position="194"/>
    </location>
</feature>
<feature type="region of interest" description="Disordered" evidence="1">
    <location>
        <begin position="1"/>
        <end position="34"/>
    </location>
</feature>
<sequence length="256" mass="26845">MSTQTRTQKSPTARKLQPFPQSAGTPTGRTEAEAKLWEALRANPNSTATGLASAASIGKSTAGKILAKWANQGNATRTPGIFEGGQRTADRWVIADDQHEEMDISKAERARTDARTDTEAKTISTTTPATATDPSHGKSADIPTANAEVAEVDTTAPVTADPSGDKTAEQHQSGNSAATDNNTREKAPRLAPGALRGMVEDYLRDHPTEEFGPAAIGKALDRSSGAVANALSLLTERGVAVQTSQAPRRYRIAASG</sequence>
<feature type="compositionally biased region" description="Basic and acidic residues" evidence="1">
    <location>
        <begin position="98"/>
        <end position="120"/>
    </location>
</feature>
<dbReference type="Proteomes" id="UP001597417">
    <property type="component" value="Unassembled WGS sequence"/>
</dbReference>
<evidence type="ECO:0000313" key="2">
    <source>
        <dbReference type="EMBL" id="MFD2415362.1"/>
    </source>
</evidence>
<accession>A0ABW5FM44</accession>
<gene>
    <name evidence="2" type="ORF">ACFSXZ_03370</name>
</gene>
<evidence type="ECO:0000313" key="3">
    <source>
        <dbReference type="Proteomes" id="UP001597417"/>
    </source>
</evidence>
<feature type="compositionally biased region" description="Polar residues" evidence="1">
    <location>
        <begin position="19"/>
        <end position="28"/>
    </location>
</feature>
<feature type="compositionally biased region" description="Low complexity" evidence="1">
    <location>
        <begin position="121"/>
        <end position="132"/>
    </location>
</feature>
<keyword evidence="3" id="KW-1185">Reference proteome</keyword>
<evidence type="ECO:0000256" key="1">
    <source>
        <dbReference type="SAM" id="MobiDB-lite"/>
    </source>
</evidence>
<proteinExistence type="predicted"/>
<feature type="compositionally biased region" description="Polar residues" evidence="1">
    <location>
        <begin position="170"/>
        <end position="181"/>
    </location>
</feature>
<feature type="compositionally biased region" description="Polar residues" evidence="1">
    <location>
        <begin position="1"/>
        <end position="11"/>
    </location>
</feature>
<dbReference type="RefSeq" id="WP_378261092.1">
    <property type="nucleotide sequence ID" value="NZ_JBHUKR010000004.1"/>
</dbReference>
<reference evidence="3" key="1">
    <citation type="journal article" date="2019" name="Int. J. Syst. Evol. Microbiol.">
        <title>The Global Catalogue of Microorganisms (GCM) 10K type strain sequencing project: providing services to taxonomists for standard genome sequencing and annotation.</title>
        <authorList>
            <consortium name="The Broad Institute Genomics Platform"/>
            <consortium name="The Broad Institute Genome Sequencing Center for Infectious Disease"/>
            <person name="Wu L."/>
            <person name="Ma J."/>
        </authorList>
    </citation>
    <scope>NUCLEOTIDE SEQUENCE [LARGE SCALE GENOMIC DNA]</scope>
    <source>
        <strain evidence="3">CGMCC 4.7645</strain>
    </source>
</reference>
<protein>
    <submittedName>
        <fullName evidence="2">MarR family transcriptional regulator</fullName>
    </submittedName>
</protein>
<dbReference type="EMBL" id="JBHUKR010000004">
    <property type="protein sequence ID" value="MFD2415362.1"/>
    <property type="molecule type" value="Genomic_DNA"/>
</dbReference>
<name>A0ABW5FM44_9PSEU</name>